<feature type="region of interest" description="Disordered" evidence="1">
    <location>
        <begin position="38"/>
        <end position="57"/>
    </location>
</feature>
<accession>A0A0L0EZL4</accession>
<dbReference type="AlphaFoldDB" id="A0A0L0EZL4"/>
<reference evidence="2 3" key="1">
    <citation type="submission" date="2011-02" db="EMBL/GenBank/DDBJ databases">
        <title>The Genome Sequence of Sphaeroforma arctica JP610.</title>
        <authorList>
            <consortium name="The Broad Institute Genome Sequencing Platform"/>
            <person name="Russ C."/>
            <person name="Cuomo C."/>
            <person name="Young S.K."/>
            <person name="Zeng Q."/>
            <person name="Gargeya S."/>
            <person name="Alvarado L."/>
            <person name="Berlin A."/>
            <person name="Chapman S.B."/>
            <person name="Chen Z."/>
            <person name="Freedman E."/>
            <person name="Gellesch M."/>
            <person name="Goldberg J."/>
            <person name="Griggs A."/>
            <person name="Gujja S."/>
            <person name="Heilman E."/>
            <person name="Heiman D."/>
            <person name="Howarth C."/>
            <person name="Mehta T."/>
            <person name="Neiman D."/>
            <person name="Pearson M."/>
            <person name="Roberts A."/>
            <person name="Saif S."/>
            <person name="Shea T."/>
            <person name="Shenoy N."/>
            <person name="Sisk P."/>
            <person name="Stolte C."/>
            <person name="Sykes S."/>
            <person name="White J."/>
            <person name="Yandava C."/>
            <person name="Burger G."/>
            <person name="Gray M.W."/>
            <person name="Holland P.W.H."/>
            <person name="King N."/>
            <person name="Lang F.B.F."/>
            <person name="Roger A.J."/>
            <person name="Ruiz-Trillo I."/>
            <person name="Haas B."/>
            <person name="Nusbaum C."/>
            <person name="Birren B."/>
        </authorList>
    </citation>
    <scope>NUCLEOTIDE SEQUENCE [LARGE SCALE GENOMIC DNA]</scope>
    <source>
        <strain evidence="2 3">JP610</strain>
    </source>
</reference>
<keyword evidence="3" id="KW-1185">Reference proteome</keyword>
<evidence type="ECO:0000313" key="2">
    <source>
        <dbReference type="EMBL" id="KNC69940.1"/>
    </source>
</evidence>
<feature type="non-terminal residue" evidence="2">
    <location>
        <position position="57"/>
    </location>
</feature>
<proteinExistence type="predicted"/>
<sequence length="57" mass="5892">MSPSRSPTRALRQKSASRLTINKANVSVDAVPVKRTGSATSLGMENGVEEGSCTSLG</sequence>
<dbReference type="GeneID" id="25918043"/>
<protein>
    <submittedName>
        <fullName evidence="2">Uncharacterized protein</fullName>
    </submittedName>
</protein>
<name>A0A0L0EZL4_9EUKA</name>
<evidence type="ECO:0000256" key="1">
    <source>
        <dbReference type="SAM" id="MobiDB-lite"/>
    </source>
</evidence>
<dbReference type="Proteomes" id="UP000054560">
    <property type="component" value="Unassembled WGS sequence"/>
</dbReference>
<gene>
    <name evidence="2" type="ORF">SARC_17539</name>
</gene>
<organism evidence="2 3">
    <name type="scientific">Sphaeroforma arctica JP610</name>
    <dbReference type="NCBI Taxonomy" id="667725"/>
    <lineage>
        <taxon>Eukaryota</taxon>
        <taxon>Ichthyosporea</taxon>
        <taxon>Ichthyophonida</taxon>
        <taxon>Sphaeroforma</taxon>
    </lineage>
</organism>
<dbReference type="EMBL" id="KQ252718">
    <property type="protein sequence ID" value="KNC69940.1"/>
    <property type="molecule type" value="Genomic_DNA"/>
</dbReference>
<dbReference type="RefSeq" id="XP_014143842.1">
    <property type="nucleotide sequence ID" value="XM_014288367.1"/>
</dbReference>
<evidence type="ECO:0000313" key="3">
    <source>
        <dbReference type="Proteomes" id="UP000054560"/>
    </source>
</evidence>